<dbReference type="InterPro" id="IPR013328">
    <property type="entry name" value="6PGD_dom2"/>
</dbReference>
<sequence>MNVAIIGAGNGGQAFAAYFTHLGCRVSLYNRSPKALEDIDNNGGIELMGVYSYKEKIYLLSSNLEEVIKDADLIMVAMPANAHHHVAKKMAPYLENGQVIVLNPGRTFGTYNFMNVLKSSGLKANVVVAETDTLVFTCRVLKNGICRIFSIKKELYIAAHSPENTKIVYDMLSKYFDILIPAESVLFTGLSNLGVIFHPVPIILNVARIECKETFSHYQEGITPTVALLLEKIDKERVEIAKQLNIKVDSAINWLNRIYKSEGETLYEALQNNPAYTEVLAPSTIHNRYIYEDIETGLVPLSAIAHKIGIKSYTIDSIINLANILYDFDFVRHGRNESRIDLESIIKQTEEKNIIYRIG</sequence>
<dbReference type="InterPro" id="IPR011128">
    <property type="entry name" value="G3P_DH_NAD-dep_N"/>
</dbReference>
<evidence type="ECO:0000256" key="1">
    <source>
        <dbReference type="ARBA" id="ARBA00023002"/>
    </source>
</evidence>
<dbReference type="SUPFAM" id="SSF48179">
    <property type="entry name" value="6-phosphogluconate dehydrogenase C-terminal domain-like"/>
    <property type="match status" value="1"/>
</dbReference>
<protein>
    <submittedName>
        <fullName evidence="4">Opine dehydrogenase</fullName>
        <ecNumber evidence="4">1.5.1.28</ecNumber>
    </submittedName>
</protein>
<dbReference type="SUPFAM" id="SSF51735">
    <property type="entry name" value="NAD(P)-binding Rossmann-fold domains"/>
    <property type="match status" value="1"/>
</dbReference>
<proteinExistence type="predicted"/>
<dbReference type="EMBL" id="JAGGKS010000003">
    <property type="protein sequence ID" value="MBP1925576.1"/>
    <property type="molecule type" value="Genomic_DNA"/>
</dbReference>
<dbReference type="InterPro" id="IPR036291">
    <property type="entry name" value="NAD(P)-bd_dom_sf"/>
</dbReference>
<gene>
    <name evidence="4" type="ORF">J2Z76_001435</name>
</gene>
<evidence type="ECO:0000313" key="4">
    <source>
        <dbReference type="EMBL" id="MBP1925576.1"/>
    </source>
</evidence>
<feature type="domain" description="Glycerol-3-phosphate dehydrogenase NAD-dependent N-terminal" evidence="2">
    <location>
        <begin position="2"/>
        <end position="101"/>
    </location>
</feature>
<dbReference type="InterPro" id="IPR003421">
    <property type="entry name" value="Opine_DH"/>
</dbReference>
<reference evidence="4 5" key="1">
    <citation type="submission" date="2021-03" db="EMBL/GenBank/DDBJ databases">
        <title>Genomic Encyclopedia of Type Strains, Phase IV (KMG-IV): sequencing the most valuable type-strain genomes for metagenomic binning, comparative biology and taxonomic classification.</title>
        <authorList>
            <person name="Goeker M."/>
        </authorList>
    </citation>
    <scope>NUCLEOTIDE SEQUENCE [LARGE SCALE GENOMIC DNA]</scope>
    <source>
        <strain evidence="4 5">DSM 24004</strain>
    </source>
</reference>
<evidence type="ECO:0000259" key="2">
    <source>
        <dbReference type="Pfam" id="PF01210"/>
    </source>
</evidence>
<evidence type="ECO:0000259" key="3">
    <source>
        <dbReference type="Pfam" id="PF02317"/>
    </source>
</evidence>
<name>A0ABS4GD18_9FIRM</name>
<organism evidence="4 5">
    <name type="scientific">Sedimentibacter acidaminivorans</name>
    <dbReference type="NCBI Taxonomy" id="913099"/>
    <lineage>
        <taxon>Bacteria</taxon>
        <taxon>Bacillati</taxon>
        <taxon>Bacillota</taxon>
        <taxon>Tissierellia</taxon>
        <taxon>Sedimentibacter</taxon>
    </lineage>
</organism>
<dbReference type="Gene3D" id="3.40.50.720">
    <property type="entry name" value="NAD(P)-binding Rossmann-like Domain"/>
    <property type="match status" value="1"/>
</dbReference>
<dbReference type="InterPro" id="IPR008927">
    <property type="entry name" value="6-PGluconate_DH-like_C_sf"/>
</dbReference>
<dbReference type="Pfam" id="PF01210">
    <property type="entry name" value="NAD_Gly3P_dh_N"/>
    <property type="match status" value="1"/>
</dbReference>
<dbReference type="GO" id="GO:0047129">
    <property type="term" value="F:opine dehydrogenase activity"/>
    <property type="evidence" value="ECO:0007669"/>
    <property type="project" value="UniProtKB-EC"/>
</dbReference>
<dbReference type="InterPro" id="IPR051729">
    <property type="entry name" value="Opine/Lysopine_DH"/>
</dbReference>
<dbReference type="Pfam" id="PF02317">
    <property type="entry name" value="Octopine_DH"/>
    <property type="match status" value="1"/>
</dbReference>
<feature type="domain" description="Opine dehydrogenase" evidence="3">
    <location>
        <begin position="182"/>
        <end position="325"/>
    </location>
</feature>
<dbReference type="RefSeq" id="WP_209511300.1">
    <property type="nucleotide sequence ID" value="NZ_JAGGKS010000003.1"/>
</dbReference>
<dbReference type="PANTHER" id="PTHR38015">
    <property type="entry name" value="BLR6086 PROTEIN"/>
    <property type="match status" value="1"/>
</dbReference>
<keyword evidence="5" id="KW-1185">Reference proteome</keyword>
<dbReference type="Proteomes" id="UP001519342">
    <property type="component" value="Unassembled WGS sequence"/>
</dbReference>
<accession>A0ABS4GD18</accession>
<comment type="caution">
    <text evidence="4">The sequence shown here is derived from an EMBL/GenBank/DDBJ whole genome shotgun (WGS) entry which is preliminary data.</text>
</comment>
<evidence type="ECO:0000313" key="5">
    <source>
        <dbReference type="Proteomes" id="UP001519342"/>
    </source>
</evidence>
<keyword evidence="1 4" id="KW-0560">Oxidoreductase</keyword>
<dbReference type="PANTHER" id="PTHR38015:SF1">
    <property type="entry name" value="OPINE DEHYDROGENASE DOMAIN-CONTAINING PROTEIN"/>
    <property type="match status" value="1"/>
</dbReference>
<dbReference type="EC" id="1.5.1.28" evidence="4"/>
<dbReference type="Gene3D" id="1.10.1040.10">
    <property type="entry name" value="N-(1-d-carboxylethyl)-l-norvaline Dehydrogenase, domain 2"/>
    <property type="match status" value="1"/>
</dbReference>